<comment type="caution">
    <text evidence="2">The sequence shown here is derived from an EMBL/GenBank/DDBJ whole genome shotgun (WGS) entry which is preliminary data.</text>
</comment>
<proteinExistence type="predicted"/>
<name>A0A0F9A860_9ZZZZ</name>
<keyword evidence="1" id="KW-0812">Transmembrane</keyword>
<gene>
    <name evidence="2" type="ORF">LCGC14_2603290</name>
</gene>
<feature type="transmembrane region" description="Helical" evidence="1">
    <location>
        <begin position="12"/>
        <end position="29"/>
    </location>
</feature>
<dbReference type="AlphaFoldDB" id="A0A0F9A860"/>
<dbReference type="EMBL" id="LAZR01044003">
    <property type="protein sequence ID" value="KKL05709.1"/>
    <property type="molecule type" value="Genomic_DNA"/>
</dbReference>
<feature type="non-terminal residue" evidence="2">
    <location>
        <position position="39"/>
    </location>
</feature>
<sequence>MNDLMDSIDLLTLVLYIFVVLCIVGVLWFKRYIDRKDKI</sequence>
<evidence type="ECO:0000256" key="1">
    <source>
        <dbReference type="SAM" id="Phobius"/>
    </source>
</evidence>
<evidence type="ECO:0000313" key="2">
    <source>
        <dbReference type="EMBL" id="KKL05709.1"/>
    </source>
</evidence>
<keyword evidence="1" id="KW-1133">Transmembrane helix</keyword>
<keyword evidence="1" id="KW-0472">Membrane</keyword>
<organism evidence="2">
    <name type="scientific">marine sediment metagenome</name>
    <dbReference type="NCBI Taxonomy" id="412755"/>
    <lineage>
        <taxon>unclassified sequences</taxon>
        <taxon>metagenomes</taxon>
        <taxon>ecological metagenomes</taxon>
    </lineage>
</organism>
<reference evidence="2" key="1">
    <citation type="journal article" date="2015" name="Nature">
        <title>Complex archaea that bridge the gap between prokaryotes and eukaryotes.</title>
        <authorList>
            <person name="Spang A."/>
            <person name="Saw J.H."/>
            <person name="Jorgensen S.L."/>
            <person name="Zaremba-Niedzwiedzka K."/>
            <person name="Martijn J."/>
            <person name="Lind A.E."/>
            <person name="van Eijk R."/>
            <person name="Schleper C."/>
            <person name="Guy L."/>
            <person name="Ettema T.J."/>
        </authorList>
    </citation>
    <scope>NUCLEOTIDE SEQUENCE</scope>
</reference>
<accession>A0A0F9A860</accession>
<protein>
    <submittedName>
        <fullName evidence="2">Uncharacterized protein</fullName>
    </submittedName>
</protein>